<evidence type="ECO:0000256" key="1">
    <source>
        <dbReference type="SAM" id="Phobius"/>
    </source>
</evidence>
<dbReference type="Proteomes" id="UP000639859">
    <property type="component" value="Unassembled WGS sequence"/>
</dbReference>
<feature type="transmembrane region" description="Helical" evidence="1">
    <location>
        <begin position="12"/>
        <end position="37"/>
    </location>
</feature>
<keyword evidence="1" id="KW-0812">Transmembrane</keyword>
<reference evidence="2 3" key="1">
    <citation type="submission" date="2020-11" db="EMBL/GenBank/DDBJ databases">
        <title>genome sequence of strain KACC 18849.</title>
        <authorList>
            <person name="Gao J."/>
            <person name="Zhang X."/>
        </authorList>
    </citation>
    <scope>NUCLEOTIDE SEQUENCE [LARGE SCALE GENOMIC DNA]</scope>
    <source>
        <strain evidence="2 3">KACC 18849</strain>
    </source>
</reference>
<feature type="transmembrane region" description="Helical" evidence="1">
    <location>
        <begin position="75"/>
        <end position="104"/>
    </location>
</feature>
<dbReference type="RefSeq" id="WP_198578696.1">
    <property type="nucleotide sequence ID" value="NZ_JADWOX010000027.1"/>
</dbReference>
<evidence type="ECO:0000313" key="2">
    <source>
        <dbReference type="EMBL" id="MBI1686810.1"/>
    </source>
</evidence>
<dbReference type="EMBL" id="JADWOX010000027">
    <property type="protein sequence ID" value="MBI1686810.1"/>
    <property type="molecule type" value="Genomic_DNA"/>
</dbReference>
<keyword evidence="1" id="KW-0472">Membrane</keyword>
<accession>A0ABS0T4J9</accession>
<proteinExistence type="predicted"/>
<sequence length="169" mass="18680">MGVRNWEWWRDVVVVAFAVNIAATAAWIAATSAWPVVRRTFSSNAQSLAGRWRDFRINRMAWRLNRLQLIRRSPAVAIADILMATLIVILGGGYAMMILLAAVFIRLTQPSAHPELFSFVGGLGLVIAGLYRASDAYADLVQTDRRLAALRRKAAARGWDLEDASAALL</sequence>
<organism evidence="2 3">
    <name type="scientific">Caulobacter hibisci</name>
    <dbReference type="NCBI Taxonomy" id="2035993"/>
    <lineage>
        <taxon>Bacteria</taxon>
        <taxon>Pseudomonadati</taxon>
        <taxon>Pseudomonadota</taxon>
        <taxon>Alphaproteobacteria</taxon>
        <taxon>Caulobacterales</taxon>
        <taxon>Caulobacteraceae</taxon>
        <taxon>Caulobacter</taxon>
    </lineage>
</organism>
<keyword evidence="3" id="KW-1185">Reference proteome</keyword>
<name>A0ABS0T4J9_9CAUL</name>
<gene>
    <name evidence="2" type="ORF">I4Q42_24345</name>
</gene>
<protein>
    <submittedName>
        <fullName evidence="2">Uncharacterized protein</fullName>
    </submittedName>
</protein>
<comment type="caution">
    <text evidence="2">The sequence shown here is derived from an EMBL/GenBank/DDBJ whole genome shotgun (WGS) entry which is preliminary data.</text>
</comment>
<feature type="transmembrane region" description="Helical" evidence="1">
    <location>
        <begin position="116"/>
        <end position="133"/>
    </location>
</feature>
<keyword evidence="1" id="KW-1133">Transmembrane helix</keyword>
<evidence type="ECO:0000313" key="3">
    <source>
        <dbReference type="Proteomes" id="UP000639859"/>
    </source>
</evidence>